<dbReference type="PANTHER" id="PTHR10270">
    <property type="entry name" value="SOX TRANSCRIPTION FACTOR"/>
    <property type="match status" value="1"/>
</dbReference>
<dbReference type="PANTHER" id="PTHR10270:SF161">
    <property type="entry name" value="SEX-DETERMINING REGION Y PROTEIN"/>
    <property type="match status" value="1"/>
</dbReference>
<dbReference type="Pfam" id="PF00505">
    <property type="entry name" value="HMG_box"/>
    <property type="match status" value="1"/>
</dbReference>
<evidence type="ECO:0000256" key="5">
    <source>
        <dbReference type="SAM" id="MobiDB-lite"/>
    </source>
</evidence>
<dbReference type="Gene3D" id="1.10.30.10">
    <property type="entry name" value="High mobility group box domain"/>
    <property type="match status" value="1"/>
</dbReference>
<dbReference type="EMBL" id="CDPU01000161">
    <property type="protein sequence ID" value="CEO57834.1"/>
    <property type="molecule type" value="Genomic_DNA"/>
</dbReference>
<keyword evidence="3" id="KW-0804">Transcription</keyword>
<gene>
    <name evidence="7" type="ORF">BN869_000013892_1</name>
    <name evidence="8" type="ORF">BN869_000014177_1</name>
</gene>
<feature type="region of interest" description="Disordered" evidence="5">
    <location>
        <begin position="199"/>
        <end position="242"/>
    </location>
</feature>
<dbReference type="GO" id="GO:0000978">
    <property type="term" value="F:RNA polymerase II cis-regulatory region sequence-specific DNA binding"/>
    <property type="evidence" value="ECO:0007669"/>
    <property type="project" value="TreeGrafter"/>
</dbReference>
<evidence type="ECO:0000313" key="8">
    <source>
        <dbReference type="EMBL" id="CEO58119.1"/>
    </source>
</evidence>
<keyword evidence="1" id="KW-0805">Transcription regulation</keyword>
<accession>A0A0B7KLQ3</accession>
<evidence type="ECO:0000256" key="2">
    <source>
        <dbReference type="ARBA" id="ARBA00023125"/>
    </source>
</evidence>
<dbReference type="SMART" id="SM00398">
    <property type="entry name" value="HMG"/>
    <property type="match status" value="1"/>
</dbReference>
<keyword evidence="4" id="KW-0539">Nucleus</keyword>
<reference evidence="8" key="1">
    <citation type="submission" date="2015-01" db="EMBL/GenBank/DDBJ databases">
        <authorList>
            <person name="Durling Mikael"/>
        </authorList>
    </citation>
    <scope>NUCLEOTIDE SEQUENCE</scope>
</reference>
<dbReference type="InterPro" id="IPR009071">
    <property type="entry name" value="HMG_box_dom"/>
</dbReference>
<evidence type="ECO:0000313" key="7">
    <source>
        <dbReference type="EMBL" id="CEO57834.1"/>
    </source>
</evidence>
<dbReference type="GO" id="GO:0005634">
    <property type="term" value="C:nucleus"/>
    <property type="evidence" value="ECO:0007669"/>
    <property type="project" value="UniProtKB-UniRule"/>
</dbReference>
<evidence type="ECO:0000256" key="1">
    <source>
        <dbReference type="ARBA" id="ARBA00023015"/>
    </source>
</evidence>
<sequence length="242" mass="27050">MNHQAAVVTPGTLGPQDQPSKEAIASSAWVLLESQITPFTDVMAIPGAIYRALDAGGKKFIARNFMTHLGKNVLYCRDGTGYDRYFLGNARSFLRGGGTIVSVQGTEPFWMIRSTTTILQAAAANLGVTVPPKEKKVPRPPNAYILYRTERQNVVRDAHPGITNNEISQVLGAAWNAESREVRQQYKEMSEKIKQALYEQHPDYQYRPRKASQKKRRARRTASTNEVIEHDSDELAKPSFAD</sequence>
<proteinExistence type="predicted"/>
<organism evidence="8">
    <name type="scientific">Bionectria ochroleuca</name>
    <name type="common">Gliocladium roseum</name>
    <dbReference type="NCBI Taxonomy" id="29856"/>
    <lineage>
        <taxon>Eukaryota</taxon>
        <taxon>Fungi</taxon>
        <taxon>Dikarya</taxon>
        <taxon>Ascomycota</taxon>
        <taxon>Pezizomycotina</taxon>
        <taxon>Sordariomycetes</taxon>
        <taxon>Hypocreomycetidae</taxon>
        <taxon>Hypocreales</taxon>
        <taxon>Bionectriaceae</taxon>
        <taxon>Clonostachys</taxon>
    </lineage>
</organism>
<dbReference type="GO" id="GO:0001228">
    <property type="term" value="F:DNA-binding transcription activator activity, RNA polymerase II-specific"/>
    <property type="evidence" value="ECO:0007669"/>
    <property type="project" value="TreeGrafter"/>
</dbReference>
<dbReference type="InterPro" id="IPR036910">
    <property type="entry name" value="HMG_box_dom_sf"/>
</dbReference>
<evidence type="ECO:0000259" key="6">
    <source>
        <dbReference type="PROSITE" id="PS50118"/>
    </source>
</evidence>
<evidence type="ECO:0000256" key="3">
    <source>
        <dbReference type="ARBA" id="ARBA00023163"/>
    </source>
</evidence>
<dbReference type="GO" id="GO:0030154">
    <property type="term" value="P:cell differentiation"/>
    <property type="evidence" value="ECO:0007669"/>
    <property type="project" value="TreeGrafter"/>
</dbReference>
<feature type="compositionally biased region" description="Basic residues" evidence="5">
    <location>
        <begin position="207"/>
        <end position="220"/>
    </location>
</feature>
<feature type="domain" description="HMG box" evidence="6">
    <location>
        <begin position="137"/>
        <end position="205"/>
    </location>
</feature>
<name>A0A0B7KLQ3_BIOOC</name>
<feature type="region of interest" description="Disordered" evidence="5">
    <location>
        <begin position="1"/>
        <end position="20"/>
    </location>
</feature>
<dbReference type="AlphaFoldDB" id="A0A0B7KLQ3"/>
<dbReference type="CDD" id="cd01389">
    <property type="entry name" value="HMG-box_ROX1-like"/>
    <property type="match status" value="1"/>
</dbReference>
<evidence type="ECO:0000256" key="4">
    <source>
        <dbReference type="PROSITE-ProRule" id="PRU00267"/>
    </source>
</evidence>
<dbReference type="SUPFAM" id="SSF47095">
    <property type="entry name" value="HMG-box"/>
    <property type="match status" value="1"/>
</dbReference>
<keyword evidence="2 4" id="KW-0238">DNA-binding</keyword>
<dbReference type="FunFam" id="1.10.30.10:FF:000041">
    <property type="entry name" value="HMG box family protein"/>
    <property type="match status" value="1"/>
</dbReference>
<dbReference type="PROSITE" id="PS50118">
    <property type="entry name" value="HMG_BOX_2"/>
    <property type="match status" value="1"/>
</dbReference>
<dbReference type="InterPro" id="IPR050140">
    <property type="entry name" value="SRY-related_HMG-box_TF-like"/>
</dbReference>
<dbReference type="EMBL" id="CDPU01000347">
    <property type="protein sequence ID" value="CEO58119.1"/>
    <property type="molecule type" value="Genomic_DNA"/>
</dbReference>
<protein>
    <recommendedName>
        <fullName evidence="6">HMG box domain-containing protein</fullName>
    </recommendedName>
</protein>
<feature type="compositionally biased region" description="Basic and acidic residues" evidence="5">
    <location>
        <begin position="227"/>
        <end position="236"/>
    </location>
</feature>
<feature type="DNA-binding region" description="HMG box" evidence="4">
    <location>
        <begin position="137"/>
        <end position="205"/>
    </location>
</feature>